<feature type="transmembrane region" description="Helical" evidence="1">
    <location>
        <begin position="225"/>
        <end position="247"/>
    </location>
</feature>
<dbReference type="AlphaFoldDB" id="A0A829YI03"/>
<evidence type="ECO:0000256" key="1">
    <source>
        <dbReference type="SAM" id="Phobius"/>
    </source>
</evidence>
<dbReference type="RefSeq" id="WP_161814582.1">
    <property type="nucleotide sequence ID" value="NZ_BLJN01000005.1"/>
</dbReference>
<feature type="transmembrane region" description="Helical" evidence="1">
    <location>
        <begin position="139"/>
        <end position="164"/>
    </location>
</feature>
<protein>
    <recommendedName>
        <fullName evidence="4">Glycerophosphoryl diester phosphodiesterase membrane domain-containing protein</fullName>
    </recommendedName>
</protein>
<feature type="transmembrane region" description="Helical" evidence="1">
    <location>
        <begin position="189"/>
        <end position="213"/>
    </location>
</feature>
<feature type="transmembrane region" description="Helical" evidence="1">
    <location>
        <begin position="113"/>
        <end position="133"/>
    </location>
</feature>
<dbReference type="EMBL" id="BLJN01000005">
    <property type="protein sequence ID" value="GFE82954.1"/>
    <property type="molecule type" value="Genomic_DNA"/>
</dbReference>
<gene>
    <name evidence="2" type="ORF">GCM10011487_49540</name>
</gene>
<evidence type="ECO:0000313" key="3">
    <source>
        <dbReference type="Proteomes" id="UP000445000"/>
    </source>
</evidence>
<accession>A0A829YI03</accession>
<reference evidence="3" key="1">
    <citation type="submission" date="2020-01" db="EMBL/GenBank/DDBJ databases">
        <title>'Steroidobacter agaridevorans' sp. nov., agar-degrading bacteria isolated from rhizosphere soils.</title>
        <authorList>
            <person name="Ikenaga M."/>
            <person name="Kataoka M."/>
            <person name="Murouchi A."/>
            <person name="Katsuragi S."/>
            <person name="Sakai M."/>
        </authorList>
    </citation>
    <scope>NUCLEOTIDE SEQUENCE [LARGE SCALE GENOMIC DNA]</scope>
    <source>
        <strain evidence="3">YU21-B</strain>
    </source>
</reference>
<keyword evidence="1" id="KW-1133">Transmembrane helix</keyword>
<keyword evidence="1" id="KW-0472">Membrane</keyword>
<dbReference type="InterPro" id="IPR046157">
    <property type="entry name" value="DUF6159"/>
</dbReference>
<sequence length="281" mass="29952">MFARFSRSWQLVKASATVLQQDKELLLFPVFSAVATLLVAASFLVPLLFTGTLDELRGWSNDATSLLVLFLFYLVQYFVIFFFNSALVGAAMIRLDGGDPTVADGLRIARSRIVQILGYAAIAATVGMILRLIEERAGFIGRWIAGLLGVAFTAATFLAVPVLVSRDVGPMDAVKDSAALLKKTWGENIIGNVGIGLVFFLFYLGALGLGVVFMLGVSQTGSGPLFIAVLSIVVLAVVGLALVQAALQGVYSAALYRYATEGNVGDAFAGPLLSDAFRQKR</sequence>
<feature type="transmembrane region" description="Helical" evidence="1">
    <location>
        <begin position="25"/>
        <end position="49"/>
    </location>
</feature>
<name>A0A829YI03_9GAMM</name>
<feature type="transmembrane region" description="Helical" evidence="1">
    <location>
        <begin position="69"/>
        <end position="93"/>
    </location>
</feature>
<keyword evidence="1" id="KW-0812">Transmembrane</keyword>
<keyword evidence="3" id="KW-1185">Reference proteome</keyword>
<comment type="caution">
    <text evidence="2">The sequence shown here is derived from an EMBL/GenBank/DDBJ whole genome shotgun (WGS) entry which is preliminary data.</text>
</comment>
<organism evidence="2 3">
    <name type="scientific">Steroidobacter agaridevorans</name>
    <dbReference type="NCBI Taxonomy" id="2695856"/>
    <lineage>
        <taxon>Bacteria</taxon>
        <taxon>Pseudomonadati</taxon>
        <taxon>Pseudomonadota</taxon>
        <taxon>Gammaproteobacteria</taxon>
        <taxon>Steroidobacterales</taxon>
        <taxon>Steroidobacteraceae</taxon>
        <taxon>Steroidobacter</taxon>
    </lineage>
</organism>
<dbReference type="Pfam" id="PF19656">
    <property type="entry name" value="DUF6159"/>
    <property type="match status" value="1"/>
</dbReference>
<evidence type="ECO:0008006" key="4">
    <source>
        <dbReference type="Google" id="ProtNLM"/>
    </source>
</evidence>
<proteinExistence type="predicted"/>
<dbReference type="Proteomes" id="UP000445000">
    <property type="component" value="Unassembled WGS sequence"/>
</dbReference>
<evidence type="ECO:0000313" key="2">
    <source>
        <dbReference type="EMBL" id="GFE82954.1"/>
    </source>
</evidence>